<dbReference type="Proteomes" id="UP001489004">
    <property type="component" value="Unassembled WGS sequence"/>
</dbReference>
<sequence length="155" mass="17452">MGGYCSKAKEELCGKGGCGFTCQCVTCGAGDRCDCSCRWLVVGGMAFTVLAFMVWLVAYRERRKWLTWWSGAYTITGVLMTTVTYLKGPDPHDVFGCSVPCSLWLGSLFVATLSYYTTDYMRQGNDTPSKEERYVYDPQVGEYVRLVEMNEYHVV</sequence>
<keyword evidence="1" id="KW-0472">Membrane</keyword>
<protein>
    <submittedName>
        <fullName evidence="2">Uncharacterized protein</fullName>
    </submittedName>
</protein>
<evidence type="ECO:0000256" key="1">
    <source>
        <dbReference type="SAM" id="Phobius"/>
    </source>
</evidence>
<proteinExistence type="predicted"/>
<organism evidence="2 3">
    <name type="scientific">[Myrmecia] bisecta</name>
    <dbReference type="NCBI Taxonomy" id="41462"/>
    <lineage>
        <taxon>Eukaryota</taxon>
        <taxon>Viridiplantae</taxon>
        <taxon>Chlorophyta</taxon>
        <taxon>core chlorophytes</taxon>
        <taxon>Trebouxiophyceae</taxon>
        <taxon>Trebouxiales</taxon>
        <taxon>Trebouxiaceae</taxon>
        <taxon>Myrmecia</taxon>
    </lineage>
</organism>
<reference evidence="2 3" key="1">
    <citation type="journal article" date="2024" name="Nat. Commun.">
        <title>Phylogenomics reveals the evolutionary origins of lichenization in chlorophyte algae.</title>
        <authorList>
            <person name="Puginier C."/>
            <person name="Libourel C."/>
            <person name="Otte J."/>
            <person name="Skaloud P."/>
            <person name="Haon M."/>
            <person name="Grisel S."/>
            <person name="Petersen M."/>
            <person name="Berrin J.G."/>
            <person name="Delaux P.M."/>
            <person name="Dal Grande F."/>
            <person name="Keller J."/>
        </authorList>
    </citation>
    <scope>NUCLEOTIDE SEQUENCE [LARGE SCALE GENOMIC DNA]</scope>
    <source>
        <strain evidence="2 3">SAG 2043</strain>
    </source>
</reference>
<feature type="transmembrane region" description="Helical" evidence="1">
    <location>
        <begin position="66"/>
        <end position="86"/>
    </location>
</feature>
<name>A0AAW1R9I7_9CHLO</name>
<comment type="caution">
    <text evidence="2">The sequence shown here is derived from an EMBL/GenBank/DDBJ whole genome shotgun (WGS) entry which is preliminary data.</text>
</comment>
<evidence type="ECO:0000313" key="3">
    <source>
        <dbReference type="Proteomes" id="UP001489004"/>
    </source>
</evidence>
<accession>A0AAW1R9I7</accession>
<keyword evidence="1" id="KW-1133">Transmembrane helix</keyword>
<feature type="transmembrane region" description="Helical" evidence="1">
    <location>
        <begin position="39"/>
        <end position="59"/>
    </location>
</feature>
<keyword evidence="3" id="KW-1185">Reference proteome</keyword>
<feature type="transmembrane region" description="Helical" evidence="1">
    <location>
        <begin position="92"/>
        <end position="116"/>
    </location>
</feature>
<evidence type="ECO:0000313" key="2">
    <source>
        <dbReference type="EMBL" id="KAK9830200.1"/>
    </source>
</evidence>
<keyword evidence="1" id="KW-0812">Transmembrane</keyword>
<dbReference type="AlphaFoldDB" id="A0AAW1R9I7"/>
<dbReference type="EMBL" id="JALJOR010000001">
    <property type="protein sequence ID" value="KAK9830200.1"/>
    <property type="molecule type" value="Genomic_DNA"/>
</dbReference>
<gene>
    <name evidence="2" type="ORF">WJX72_010253</name>
</gene>